<feature type="domain" description="Retroviral polymerase SH3-like" evidence="1">
    <location>
        <begin position="88"/>
        <end position="144"/>
    </location>
</feature>
<dbReference type="AlphaFoldDB" id="A0AAV6Y4V4"/>
<dbReference type="Pfam" id="PF25597">
    <property type="entry name" value="SH3_retrovirus"/>
    <property type="match status" value="1"/>
</dbReference>
<gene>
    <name evidence="2" type="ORF">BUALT_Bualt02G0084500</name>
</gene>
<organism evidence="2 3">
    <name type="scientific">Buddleja alternifolia</name>
    <dbReference type="NCBI Taxonomy" id="168488"/>
    <lineage>
        <taxon>Eukaryota</taxon>
        <taxon>Viridiplantae</taxon>
        <taxon>Streptophyta</taxon>
        <taxon>Embryophyta</taxon>
        <taxon>Tracheophyta</taxon>
        <taxon>Spermatophyta</taxon>
        <taxon>Magnoliopsida</taxon>
        <taxon>eudicotyledons</taxon>
        <taxon>Gunneridae</taxon>
        <taxon>Pentapetalae</taxon>
        <taxon>asterids</taxon>
        <taxon>lamiids</taxon>
        <taxon>Lamiales</taxon>
        <taxon>Scrophulariaceae</taxon>
        <taxon>Buddlejeae</taxon>
        <taxon>Buddleja</taxon>
    </lineage>
</organism>
<evidence type="ECO:0000313" key="2">
    <source>
        <dbReference type="EMBL" id="KAG8388047.1"/>
    </source>
</evidence>
<evidence type="ECO:0000259" key="1">
    <source>
        <dbReference type="Pfam" id="PF25597"/>
    </source>
</evidence>
<dbReference type="InterPro" id="IPR057670">
    <property type="entry name" value="SH3_retrovirus"/>
</dbReference>
<keyword evidence="3" id="KW-1185">Reference proteome</keyword>
<protein>
    <recommendedName>
        <fullName evidence="1">Retroviral polymerase SH3-like domain-containing protein</fullName>
    </recommendedName>
</protein>
<reference evidence="2" key="1">
    <citation type="submission" date="2019-10" db="EMBL/GenBank/DDBJ databases">
        <authorList>
            <person name="Zhang R."/>
            <person name="Pan Y."/>
            <person name="Wang J."/>
            <person name="Ma R."/>
            <person name="Yu S."/>
        </authorList>
    </citation>
    <scope>NUCLEOTIDE SEQUENCE</scope>
    <source>
        <strain evidence="2">LA-IB0</strain>
        <tissue evidence="2">Leaf</tissue>
    </source>
</reference>
<proteinExistence type="predicted"/>
<dbReference type="InterPro" id="IPR039537">
    <property type="entry name" value="Retrotran_Ty1/copia-like"/>
</dbReference>
<dbReference type="Proteomes" id="UP000826271">
    <property type="component" value="Unassembled WGS sequence"/>
</dbReference>
<evidence type="ECO:0000313" key="3">
    <source>
        <dbReference type="Proteomes" id="UP000826271"/>
    </source>
</evidence>
<sequence length="324" mass="37147">MEETPLVQEKAQVALEVPEIAQSAPMETEPQAPVVATTSKSSTIPEQNVLDERFNKTLLERTRLKFKTPEEVWSGYPPDYSRLKVFGCPVYAHIRQDKLKPRSIKCIFLGYPEGVKAYRLWCLEPGMKKCIISRDVTFKKTVMANLVDKTNVQDKHQQAKNMNRVQLEVESTEITEKESDEFQHYNQDLNEEGEDQSDEDNDGLKNHYLIRDREKRTGKAPMRYGYADIMSFTFSITEDVEVPLMGLEVANTMVYTTKCLNSTTSNGTVDENTETKAVTEDVTDEIKNGHDHHEIQSHIYDHDCFDHQVMRINYLRGKEVDGAG</sequence>
<dbReference type="EMBL" id="WHWC01000002">
    <property type="protein sequence ID" value="KAG8388047.1"/>
    <property type="molecule type" value="Genomic_DNA"/>
</dbReference>
<comment type="caution">
    <text evidence="2">The sequence shown here is derived from an EMBL/GenBank/DDBJ whole genome shotgun (WGS) entry which is preliminary data.</text>
</comment>
<dbReference type="PANTHER" id="PTHR42648:SF28">
    <property type="entry name" value="TRANSPOSON-ENCODED PROTEIN WITH RIBONUCLEASE H-LIKE AND RETROVIRUS ZINC FINGER-LIKE DOMAINS"/>
    <property type="match status" value="1"/>
</dbReference>
<name>A0AAV6Y4V4_9LAMI</name>
<accession>A0AAV6Y4V4</accession>
<dbReference type="PANTHER" id="PTHR42648">
    <property type="entry name" value="TRANSPOSASE, PUTATIVE-RELATED"/>
    <property type="match status" value="1"/>
</dbReference>